<evidence type="ECO:0000256" key="1">
    <source>
        <dbReference type="SAM" id="Phobius"/>
    </source>
</evidence>
<dbReference type="AlphaFoldDB" id="A0A919NCI3"/>
<accession>A0A919NCI3</accession>
<sequence>MKLSNYHFACLFIAVATSFGWYWRIAMEQHLIPWWLRVPLGVICVGALVHWLTRRLDRAGAR</sequence>
<keyword evidence="1" id="KW-1133">Transmembrane helix</keyword>
<gene>
    <name evidence="2" type="ORF">Asi03nite_62270</name>
</gene>
<keyword evidence="1" id="KW-0812">Transmembrane</keyword>
<reference evidence="2" key="1">
    <citation type="submission" date="2021-01" db="EMBL/GenBank/DDBJ databases">
        <title>Whole genome shotgun sequence of Actinoplanes siamensis NBRC 109076.</title>
        <authorList>
            <person name="Komaki H."/>
            <person name="Tamura T."/>
        </authorList>
    </citation>
    <scope>NUCLEOTIDE SEQUENCE</scope>
    <source>
        <strain evidence="2">NBRC 109076</strain>
    </source>
</reference>
<evidence type="ECO:0000313" key="3">
    <source>
        <dbReference type="Proteomes" id="UP000629619"/>
    </source>
</evidence>
<feature type="transmembrane region" description="Helical" evidence="1">
    <location>
        <begin position="35"/>
        <end position="53"/>
    </location>
</feature>
<comment type="caution">
    <text evidence="2">The sequence shown here is derived from an EMBL/GenBank/DDBJ whole genome shotgun (WGS) entry which is preliminary data.</text>
</comment>
<name>A0A919NCI3_9ACTN</name>
<proteinExistence type="predicted"/>
<dbReference type="Proteomes" id="UP000629619">
    <property type="component" value="Unassembled WGS sequence"/>
</dbReference>
<organism evidence="2 3">
    <name type="scientific">Actinoplanes siamensis</name>
    <dbReference type="NCBI Taxonomy" id="1223317"/>
    <lineage>
        <taxon>Bacteria</taxon>
        <taxon>Bacillati</taxon>
        <taxon>Actinomycetota</taxon>
        <taxon>Actinomycetes</taxon>
        <taxon>Micromonosporales</taxon>
        <taxon>Micromonosporaceae</taxon>
        <taxon>Actinoplanes</taxon>
    </lineage>
</organism>
<evidence type="ECO:0000313" key="2">
    <source>
        <dbReference type="EMBL" id="GIF08689.1"/>
    </source>
</evidence>
<keyword evidence="1" id="KW-0472">Membrane</keyword>
<dbReference type="RefSeq" id="WP_203684038.1">
    <property type="nucleotide sequence ID" value="NZ_BOMW01000066.1"/>
</dbReference>
<dbReference type="EMBL" id="BOMW01000066">
    <property type="protein sequence ID" value="GIF08689.1"/>
    <property type="molecule type" value="Genomic_DNA"/>
</dbReference>
<protein>
    <submittedName>
        <fullName evidence="2">Uncharacterized protein</fullName>
    </submittedName>
</protein>
<keyword evidence="3" id="KW-1185">Reference proteome</keyword>
<feature type="transmembrane region" description="Helical" evidence="1">
    <location>
        <begin position="6"/>
        <end position="23"/>
    </location>
</feature>